<dbReference type="InterPro" id="IPR002102">
    <property type="entry name" value="Cohesin_dom"/>
</dbReference>
<evidence type="ECO:0000259" key="1">
    <source>
        <dbReference type="PROSITE" id="PS51766"/>
    </source>
</evidence>
<gene>
    <name evidence="2" type="ORF">GAH_00669</name>
</gene>
<dbReference type="InterPro" id="IPR008965">
    <property type="entry name" value="CBM2/CBM3_carb-bd_dom_sf"/>
</dbReference>
<dbReference type="GO" id="GO:0004553">
    <property type="term" value="F:hydrolase activity, hydrolyzing O-glycosyl compounds"/>
    <property type="evidence" value="ECO:0007669"/>
    <property type="project" value="InterPro"/>
</dbReference>
<dbReference type="EMBL" id="CP011267">
    <property type="protein sequence ID" value="AKG91992.1"/>
    <property type="molecule type" value="Genomic_DNA"/>
</dbReference>
<dbReference type="AlphaFoldDB" id="A0A0F7IGJ6"/>
<dbReference type="STRING" id="113653.GAH_00669"/>
<proteinExistence type="predicted"/>
<accession>A0A0F7IGJ6</accession>
<protein>
    <submittedName>
        <fullName evidence="2">WD40-like Beta Propeller Repeat/Cohesin domain</fullName>
    </submittedName>
</protein>
<dbReference type="InterPro" id="IPR011042">
    <property type="entry name" value="6-blade_b-propeller_TolB-like"/>
</dbReference>
<feature type="domain" description="Dockerin" evidence="1">
    <location>
        <begin position="542"/>
        <end position="606"/>
    </location>
</feature>
<dbReference type="Gene3D" id="2.60.40.680">
    <property type="match status" value="1"/>
</dbReference>
<dbReference type="PATRIC" id="fig|113653.22.peg.669"/>
<evidence type="ECO:0000313" key="3">
    <source>
        <dbReference type="Proteomes" id="UP000034723"/>
    </source>
</evidence>
<reference evidence="2 3" key="1">
    <citation type="submission" date="2015-04" db="EMBL/GenBank/DDBJ databases">
        <title>The complete genome sequence of the hyperthermophilic, obligate iron-reducing archaeon Geoglobus ahangari strain 234T.</title>
        <authorList>
            <person name="Manzella M.P."/>
            <person name="Holmes D.E."/>
            <person name="Rocheleau J.M."/>
            <person name="Chung A."/>
            <person name="Reguera G."/>
            <person name="Kashefi K."/>
        </authorList>
    </citation>
    <scope>NUCLEOTIDE SEQUENCE [LARGE SCALE GENOMIC DNA]</scope>
    <source>
        <strain evidence="2 3">234</strain>
    </source>
</reference>
<dbReference type="GO" id="GO:0000272">
    <property type="term" value="P:polysaccharide catabolic process"/>
    <property type="evidence" value="ECO:0007669"/>
    <property type="project" value="InterPro"/>
</dbReference>
<dbReference type="Pfam" id="PF00404">
    <property type="entry name" value="Dockerin_1"/>
    <property type="match status" value="1"/>
</dbReference>
<evidence type="ECO:0000313" key="2">
    <source>
        <dbReference type="EMBL" id="AKG91992.1"/>
    </source>
</evidence>
<dbReference type="InterPro" id="IPR002105">
    <property type="entry name" value="Dockerin_1_rpt"/>
</dbReference>
<dbReference type="SUPFAM" id="SSF49384">
    <property type="entry name" value="Carbohydrate-binding domain"/>
    <property type="match status" value="1"/>
</dbReference>
<dbReference type="PANTHER" id="PTHR36842">
    <property type="entry name" value="PROTEIN TOLB HOMOLOG"/>
    <property type="match status" value="1"/>
</dbReference>
<dbReference type="SUPFAM" id="SSF82171">
    <property type="entry name" value="DPP6 N-terminal domain-like"/>
    <property type="match status" value="1"/>
</dbReference>
<sequence>MVKNWFVGLTILVLMMATAEAGEWNLVRLTDNTFDDYFPVPGMSSDGSKIVFLSDSDDNSYSYWDREVYIMDLETLETTRVTNNIYRDYQAAVSSDGSSITFIESIPVSDTDTIKKVYVVSKDDGWRQGDPLVTLTVDGAFIPFLSTSGEYLILFQRTGNDYDKIKTYRTVDGKLMGTYTLTYGLSGWPSQSSDKSKFVYVENVPYAGDPGKKRQRVHVALTSPPFTDTIVYQTASSTDVEEISSGLPAVSNDGKVVFYMESRHPAEGDAKKGVFIVDDKGIRLLTPTNGSVAVGISGDGSKVFYMERGKIYKINSDGSGKELVATMSDVFGFGNLAVNDDGSRVVFLTLQASEDDYEIYMLSREPAKAIPKIKIDLLPAFPSTTSVVVGSAKATHGDTVQIPVEIRNADKIGSMDIALAYPSQVLQFIDVIPGSLTQNSLLEHNVEDGRIRVGIVETNGISGDGSLFYMRFRVTGEPKQENMGNVMGMDTGIVGRIYPDMTEYFGKSGYSLVLEEFSVYDTDGSKINAIGINGTFSLVSEEEMNRGDVNGDGKITSVDALMALQMAVGKLEARGVADMDEDGKVTSKDAMEIMKVANQRMIEFAQKYMQQGGKIPSIGK</sequence>
<dbReference type="PANTHER" id="PTHR36842:SF1">
    <property type="entry name" value="PROTEIN TOLB"/>
    <property type="match status" value="1"/>
</dbReference>
<dbReference type="CDD" id="cd14256">
    <property type="entry name" value="Dockerin_I"/>
    <property type="match status" value="1"/>
</dbReference>
<dbReference type="InterPro" id="IPR036439">
    <property type="entry name" value="Dockerin_dom_sf"/>
</dbReference>
<dbReference type="HOGENOM" id="CLU_440506_0_0_2"/>
<dbReference type="GO" id="GO:0030246">
    <property type="term" value="F:carbohydrate binding"/>
    <property type="evidence" value="ECO:0007669"/>
    <property type="project" value="InterPro"/>
</dbReference>
<dbReference type="Proteomes" id="UP000034723">
    <property type="component" value="Chromosome"/>
</dbReference>
<keyword evidence="3" id="KW-1185">Reference proteome</keyword>
<dbReference type="Pfam" id="PF00963">
    <property type="entry name" value="Cohesin"/>
    <property type="match status" value="1"/>
</dbReference>
<organism evidence="2 3">
    <name type="scientific">Geoglobus ahangari</name>
    <dbReference type="NCBI Taxonomy" id="113653"/>
    <lineage>
        <taxon>Archaea</taxon>
        <taxon>Methanobacteriati</taxon>
        <taxon>Methanobacteriota</taxon>
        <taxon>Archaeoglobi</taxon>
        <taxon>Archaeoglobales</taxon>
        <taxon>Archaeoglobaceae</taxon>
        <taxon>Geoglobus</taxon>
    </lineage>
</organism>
<dbReference type="PROSITE" id="PS51766">
    <property type="entry name" value="DOCKERIN"/>
    <property type="match status" value="1"/>
</dbReference>
<name>A0A0F7IGJ6_9EURY</name>
<dbReference type="CDD" id="cd08548">
    <property type="entry name" value="Type_I_cohesin_like"/>
    <property type="match status" value="1"/>
</dbReference>
<dbReference type="InterPro" id="IPR016134">
    <property type="entry name" value="Dockerin_dom"/>
</dbReference>
<dbReference type="InParanoid" id="A0A0F7IGJ6"/>
<dbReference type="KEGG" id="gah:GAH_00669"/>
<dbReference type="Gene3D" id="2.120.10.30">
    <property type="entry name" value="TolB, C-terminal domain"/>
    <property type="match status" value="1"/>
</dbReference>
<dbReference type="SUPFAM" id="SSF63446">
    <property type="entry name" value="Type I dockerin domain"/>
    <property type="match status" value="1"/>
</dbReference>
<dbReference type="Gene3D" id="1.10.1330.10">
    <property type="entry name" value="Dockerin domain"/>
    <property type="match status" value="1"/>
</dbReference>